<dbReference type="SFLD" id="SFLDG00002">
    <property type="entry name" value="C1.7:_P-type_atpase_like"/>
    <property type="match status" value="1"/>
</dbReference>
<dbReference type="Pfam" id="PF00702">
    <property type="entry name" value="Hydrolase"/>
    <property type="match status" value="1"/>
</dbReference>
<dbReference type="PANTHER" id="PTHR48085">
    <property type="entry name" value="CADMIUM/ZINC-TRANSPORTING ATPASE HMA2-RELATED"/>
    <property type="match status" value="1"/>
</dbReference>
<reference evidence="14 15" key="1">
    <citation type="submission" date="2022-07" db="EMBL/GenBank/DDBJ databases">
        <title>Methylomonas rivi sp. nov., Methylomonas rosea sp. nov., Methylomonas aureus sp. nov. and Methylomonas subterranea sp. nov., four novel methanotrophs isolated from a freshwater creek and the deep terrestrial subsurface.</title>
        <authorList>
            <person name="Abin C."/>
            <person name="Sankaranarayanan K."/>
            <person name="Garner C."/>
            <person name="Sindelar R."/>
            <person name="Kotary K."/>
            <person name="Garner R."/>
            <person name="Barclay S."/>
            <person name="Lawson P."/>
            <person name="Krumholz L."/>
        </authorList>
    </citation>
    <scope>NUCLEOTIDE SEQUENCE [LARGE SCALE GENOMIC DNA]</scope>
    <source>
        <strain evidence="14 15">SURF-2</strain>
    </source>
</reference>
<keyword evidence="7" id="KW-1278">Translocase</keyword>
<proteinExistence type="inferred from homology"/>
<evidence type="ECO:0000256" key="5">
    <source>
        <dbReference type="ARBA" id="ARBA00022741"/>
    </source>
</evidence>
<feature type="transmembrane region" description="Helical" evidence="12">
    <location>
        <begin position="182"/>
        <end position="201"/>
    </location>
</feature>
<comment type="catalytic activity">
    <reaction evidence="11">
        <text>Zn(2+)(in) + ATP + H2O = Zn(2+)(out) + ADP + phosphate + H(+)</text>
        <dbReference type="Rhea" id="RHEA:20621"/>
        <dbReference type="ChEBI" id="CHEBI:15377"/>
        <dbReference type="ChEBI" id="CHEBI:15378"/>
        <dbReference type="ChEBI" id="CHEBI:29105"/>
        <dbReference type="ChEBI" id="CHEBI:30616"/>
        <dbReference type="ChEBI" id="CHEBI:43474"/>
        <dbReference type="ChEBI" id="CHEBI:456216"/>
        <dbReference type="EC" id="7.2.2.12"/>
    </reaction>
</comment>
<dbReference type="Gene3D" id="3.40.50.1000">
    <property type="entry name" value="HAD superfamily/HAD-like"/>
    <property type="match status" value="1"/>
</dbReference>
<dbReference type="Gene3D" id="2.70.150.10">
    <property type="entry name" value="Calcium-transporting ATPase, cytoplasmic transduction domain A"/>
    <property type="match status" value="1"/>
</dbReference>
<comment type="similarity">
    <text evidence="2 12">Belongs to the cation transport ATPase (P-type) (TC 3.A.3) family. Type IB subfamily.</text>
</comment>
<name>A0ABT1TK32_9GAMM</name>
<comment type="caution">
    <text evidence="14">The sequence shown here is derived from an EMBL/GenBank/DDBJ whole genome shotgun (WGS) entry which is preliminary data.</text>
</comment>
<dbReference type="SFLD" id="SFLDS00003">
    <property type="entry name" value="Haloacid_Dehalogenase"/>
    <property type="match status" value="1"/>
</dbReference>
<dbReference type="SUPFAM" id="SSF81665">
    <property type="entry name" value="Calcium ATPase, transmembrane domain M"/>
    <property type="match status" value="1"/>
</dbReference>
<dbReference type="InterPro" id="IPR023298">
    <property type="entry name" value="ATPase_P-typ_TM_dom_sf"/>
</dbReference>
<evidence type="ECO:0000256" key="10">
    <source>
        <dbReference type="ARBA" id="ARBA00039097"/>
    </source>
</evidence>
<keyword evidence="8 12" id="KW-1133">Transmembrane helix</keyword>
<dbReference type="PANTHER" id="PTHR48085:SF5">
    <property type="entry name" value="CADMIUM_ZINC-TRANSPORTING ATPASE HMA4-RELATED"/>
    <property type="match status" value="1"/>
</dbReference>
<evidence type="ECO:0000256" key="7">
    <source>
        <dbReference type="ARBA" id="ARBA00022967"/>
    </source>
</evidence>
<dbReference type="InterPro" id="IPR008250">
    <property type="entry name" value="ATPase_P-typ_transduc_dom_A_sf"/>
</dbReference>
<dbReference type="InterPro" id="IPR044492">
    <property type="entry name" value="P_typ_ATPase_HD_dom"/>
</dbReference>
<dbReference type="EC" id="7.2.2.12" evidence="10"/>
<dbReference type="InterPro" id="IPR036163">
    <property type="entry name" value="HMA_dom_sf"/>
</dbReference>
<dbReference type="Gene3D" id="3.40.1110.10">
    <property type="entry name" value="Calcium-transporting ATPase, cytoplasmic domain N"/>
    <property type="match status" value="1"/>
</dbReference>
<dbReference type="InterPro" id="IPR001757">
    <property type="entry name" value="P_typ_ATPase"/>
</dbReference>
<comment type="subcellular location">
    <subcellularLocation>
        <location evidence="12">Cell membrane</location>
    </subcellularLocation>
    <subcellularLocation>
        <location evidence="1">Membrane</location>
        <topology evidence="1">Multi-pass membrane protein</topology>
    </subcellularLocation>
</comment>
<feature type="transmembrane region" description="Helical" evidence="12">
    <location>
        <begin position="413"/>
        <end position="437"/>
    </location>
</feature>
<evidence type="ECO:0000259" key="13">
    <source>
        <dbReference type="PROSITE" id="PS50846"/>
    </source>
</evidence>
<dbReference type="EMBL" id="JANIBJ010000039">
    <property type="protein sequence ID" value="MCQ8105839.1"/>
    <property type="molecule type" value="Genomic_DNA"/>
</dbReference>
<dbReference type="InterPro" id="IPR027256">
    <property type="entry name" value="P-typ_ATPase_IB"/>
</dbReference>
<accession>A0ABT1TK32</accession>
<dbReference type="InterPro" id="IPR051014">
    <property type="entry name" value="Cation_Transport_ATPase_IB"/>
</dbReference>
<keyword evidence="9 12" id="KW-0472">Membrane</keyword>
<dbReference type="InterPro" id="IPR023299">
    <property type="entry name" value="ATPase_P-typ_cyto_dom_N"/>
</dbReference>
<evidence type="ECO:0000313" key="14">
    <source>
        <dbReference type="EMBL" id="MCQ8105839.1"/>
    </source>
</evidence>
<feature type="domain" description="HMA" evidence="13">
    <location>
        <begin position="30"/>
        <end position="97"/>
    </location>
</feature>
<evidence type="ECO:0000256" key="9">
    <source>
        <dbReference type="ARBA" id="ARBA00023136"/>
    </source>
</evidence>
<dbReference type="InterPro" id="IPR023214">
    <property type="entry name" value="HAD_sf"/>
</dbReference>
<dbReference type="RefSeq" id="WP_256603872.1">
    <property type="nucleotide sequence ID" value="NZ_JANIBJ010000039.1"/>
</dbReference>
<dbReference type="Proteomes" id="UP001524499">
    <property type="component" value="Unassembled WGS sequence"/>
</dbReference>
<evidence type="ECO:0000256" key="1">
    <source>
        <dbReference type="ARBA" id="ARBA00004141"/>
    </source>
</evidence>
<dbReference type="PRINTS" id="PR00941">
    <property type="entry name" value="CDATPASE"/>
</dbReference>
<dbReference type="Pfam" id="PF00122">
    <property type="entry name" value="E1-E2_ATPase"/>
    <property type="match status" value="1"/>
</dbReference>
<keyword evidence="4 12" id="KW-0479">Metal-binding</keyword>
<feature type="transmembrane region" description="Helical" evidence="12">
    <location>
        <begin position="381"/>
        <end position="401"/>
    </location>
</feature>
<dbReference type="PROSITE" id="PS00154">
    <property type="entry name" value="ATPASE_E1_E2"/>
    <property type="match status" value="1"/>
</dbReference>
<dbReference type="NCBIfam" id="TIGR01494">
    <property type="entry name" value="ATPase_P-type"/>
    <property type="match status" value="1"/>
</dbReference>
<evidence type="ECO:0000256" key="2">
    <source>
        <dbReference type="ARBA" id="ARBA00006024"/>
    </source>
</evidence>
<dbReference type="SUPFAM" id="SSF81653">
    <property type="entry name" value="Calcium ATPase, transduction domain A"/>
    <property type="match status" value="1"/>
</dbReference>
<dbReference type="InterPro" id="IPR006121">
    <property type="entry name" value="HMA_dom"/>
</dbReference>
<sequence length="774" mass="82304">MSTCKPSEKTCCCPGEKPDNHQPTPSNSSSGITFKIEGLDCAEEVSTLKSAIGPLVGGSDKLAFDVLNGRMTLLPDAKPVAEKAIIKAVAATGMQAARWQSGQTDVDAKQLHRSKTVYTVLSGVFIVAGMLIHIAIAGGLLDIQTVFSSAKNGTLQWDVVTRYLYSLLNAHAQQAMPLPEKIAFGLAVACGARHVIVKAFYALKRLRADMNLLMTIAVIGAMFIDEWFEAATVSFLFALSLAIESWSIGRARHAVEALLDLAPSTVTVKDESGQECVVSAGEVSIGTHFILAPGAKIPLDGNVIAGFSSVNQAPITGESMPVTKQVGDEVFAGSINVEGTLEIQSTKLVSDTTLAQITRLVGEAHGKRAEVEQWVEKFARIYTPAVMLVALGMCVIPPLFFEGAWNEWFYHALVLLVIACPCALVISTPVSIVAALACAARQGILIKGGIYIETPAHLNAIAFDKTGTLTSGEPIVTGVYPFNSHNEEELLSRAAALEVRSNHPLAKAILRYTEQRGINVASAENVKVLPGKGVTGLFNGTDFWLGSRRYLLERSQEVPEISEKAIALEQTGQTVIAIGNDRHICGLIAVADQPRADIRSILQALRQTGIKHLVMLTGDNRVTANNIAAQIGIDEVHAELLPADKVEIVSQMVEKYGQVAMVGDGVNDAPALGRANLGIAMGVLGSDAAIEIADIALMGDDLSKLPWLIGHSKRTLAIIRQNIAFALTIKAAFAVLAFAGVATLWEAIAADMGASLLVVANGLRLLHPKNVSTK</sequence>
<dbReference type="NCBIfam" id="TIGR01525">
    <property type="entry name" value="ATPase-IB_hvy"/>
    <property type="match status" value="1"/>
</dbReference>
<organism evidence="14 15">
    <name type="scientific">Methylomonas subterranea</name>
    <dbReference type="NCBI Taxonomy" id="2952225"/>
    <lineage>
        <taxon>Bacteria</taxon>
        <taxon>Pseudomonadati</taxon>
        <taxon>Pseudomonadota</taxon>
        <taxon>Gammaproteobacteria</taxon>
        <taxon>Methylococcales</taxon>
        <taxon>Methylococcaceae</taxon>
        <taxon>Methylomonas</taxon>
    </lineage>
</organism>
<keyword evidence="12" id="KW-1003">Cell membrane</keyword>
<keyword evidence="3 12" id="KW-0812">Transmembrane</keyword>
<gene>
    <name evidence="14" type="ORF">NP590_17145</name>
</gene>
<keyword evidence="15" id="KW-1185">Reference proteome</keyword>
<evidence type="ECO:0000256" key="8">
    <source>
        <dbReference type="ARBA" id="ARBA00022989"/>
    </source>
</evidence>
<dbReference type="SUPFAM" id="SSF56784">
    <property type="entry name" value="HAD-like"/>
    <property type="match status" value="1"/>
</dbReference>
<dbReference type="SFLD" id="SFLDF00027">
    <property type="entry name" value="p-type_atpase"/>
    <property type="match status" value="1"/>
</dbReference>
<keyword evidence="5 12" id="KW-0547">Nucleotide-binding</keyword>
<evidence type="ECO:0000256" key="3">
    <source>
        <dbReference type="ARBA" id="ARBA00022692"/>
    </source>
</evidence>
<evidence type="ECO:0000256" key="12">
    <source>
        <dbReference type="RuleBase" id="RU362081"/>
    </source>
</evidence>
<keyword evidence="6 12" id="KW-0067">ATP-binding</keyword>
<evidence type="ECO:0000313" key="15">
    <source>
        <dbReference type="Proteomes" id="UP001524499"/>
    </source>
</evidence>
<dbReference type="PROSITE" id="PS50846">
    <property type="entry name" value="HMA_2"/>
    <property type="match status" value="1"/>
</dbReference>
<dbReference type="InterPro" id="IPR036412">
    <property type="entry name" value="HAD-like_sf"/>
</dbReference>
<protein>
    <recommendedName>
        <fullName evidence="10">P-type Zn(2+) transporter</fullName>
        <ecNumber evidence="10">7.2.2.12</ecNumber>
    </recommendedName>
</protein>
<feature type="transmembrane region" description="Helical" evidence="12">
    <location>
        <begin position="723"/>
        <end position="742"/>
    </location>
</feature>
<dbReference type="InterPro" id="IPR059000">
    <property type="entry name" value="ATPase_P-type_domA"/>
</dbReference>
<evidence type="ECO:0000256" key="11">
    <source>
        <dbReference type="ARBA" id="ARBA00047308"/>
    </source>
</evidence>
<evidence type="ECO:0000256" key="4">
    <source>
        <dbReference type="ARBA" id="ARBA00022723"/>
    </source>
</evidence>
<dbReference type="Gene3D" id="3.30.70.100">
    <property type="match status" value="1"/>
</dbReference>
<feature type="transmembrane region" description="Helical" evidence="12">
    <location>
        <begin position="117"/>
        <end position="141"/>
    </location>
</feature>
<dbReference type="PRINTS" id="PR00119">
    <property type="entry name" value="CATATPASE"/>
</dbReference>
<evidence type="ECO:0000256" key="6">
    <source>
        <dbReference type="ARBA" id="ARBA00022840"/>
    </source>
</evidence>
<dbReference type="InterPro" id="IPR018303">
    <property type="entry name" value="ATPase_P-typ_P_site"/>
</dbReference>
<dbReference type="SUPFAM" id="SSF55008">
    <property type="entry name" value="HMA, heavy metal-associated domain"/>
    <property type="match status" value="1"/>
</dbReference>